<protein>
    <recommendedName>
        <fullName evidence="9">Acetate kinase</fullName>
        <ecNumber evidence="9">2.7.2.1</ecNumber>
    </recommendedName>
    <alternativeName>
        <fullName evidence="9">Acetokinase</fullName>
    </alternativeName>
</protein>
<comment type="subunit">
    <text evidence="9">Homodimer.</text>
</comment>
<evidence type="ECO:0000256" key="7">
    <source>
        <dbReference type="ARBA" id="ARBA00022840"/>
    </source>
</evidence>
<evidence type="ECO:0000256" key="11">
    <source>
        <dbReference type="SAM" id="MobiDB-lite"/>
    </source>
</evidence>
<dbReference type="InterPro" id="IPR000890">
    <property type="entry name" value="Aliphatic_acid_kin_short-chain"/>
</dbReference>
<gene>
    <name evidence="9" type="primary">ackA</name>
    <name evidence="12" type="ORF">NB646_03120</name>
</gene>
<evidence type="ECO:0000256" key="8">
    <source>
        <dbReference type="ARBA" id="ARBA00022842"/>
    </source>
</evidence>
<keyword evidence="6 9" id="KW-0418">Kinase</keyword>
<evidence type="ECO:0000256" key="5">
    <source>
        <dbReference type="ARBA" id="ARBA00022741"/>
    </source>
</evidence>
<evidence type="ECO:0000256" key="3">
    <source>
        <dbReference type="ARBA" id="ARBA00022679"/>
    </source>
</evidence>
<evidence type="ECO:0000256" key="4">
    <source>
        <dbReference type="ARBA" id="ARBA00022723"/>
    </source>
</evidence>
<feature type="binding site" evidence="9">
    <location>
        <begin position="291"/>
        <end position="293"/>
    </location>
    <ligand>
        <name>ATP</name>
        <dbReference type="ChEBI" id="CHEBI:30616"/>
    </ligand>
</feature>
<dbReference type="AlphaFoldDB" id="A0A9E9LEL2"/>
<dbReference type="RefSeq" id="WP_269316171.1">
    <property type="nucleotide sequence ID" value="NZ_CP098251.1"/>
</dbReference>
<organism evidence="12">
    <name type="scientific">Oxalobacter aliiformigenes</name>
    <dbReference type="NCBI Taxonomy" id="2946593"/>
    <lineage>
        <taxon>Bacteria</taxon>
        <taxon>Pseudomonadati</taxon>
        <taxon>Pseudomonadota</taxon>
        <taxon>Betaproteobacteria</taxon>
        <taxon>Burkholderiales</taxon>
        <taxon>Oxalobacteraceae</taxon>
        <taxon>Oxalobacter</taxon>
    </lineage>
</organism>
<dbReference type="PROSITE" id="PS01076">
    <property type="entry name" value="ACETATE_KINASE_2"/>
    <property type="match status" value="1"/>
</dbReference>
<comment type="pathway">
    <text evidence="9">Metabolic intermediate biosynthesis; acetyl-CoA biosynthesis; acetyl-CoA from acetate: step 1/2.</text>
</comment>
<dbReference type="EMBL" id="CP098251">
    <property type="protein sequence ID" value="WAV91751.1"/>
    <property type="molecule type" value="Genomic_DNA"/>
</dbReference>
<dbReference type="SUPFAM" id="SSF53067">
    <property type="entry name" value="Actin-like ATPase domain"/>
    <property type="match status" value="2"/>
</dbReference>
<evidence type="ECO:0000256" key="10">
    <source>
        <dbReference type="RuleBase" id="RU003835"/>
    </source>
</evidence>
<feature type="binding site" evidence="9">
    <location>
        <position position="17"/>
    </location>
    <ligand>
        <name>Mg(2+)</name>
        <dbReference type="ChEBI" id="CHEBI:18420"/>
    </ligand>
</feature>
<evidence type="ECO:0000256" key="6">
    <source>
        <dbReference type="ARBA" id="ARBA00022777"/>
    </source>
</evidence>
<comment type="subcellular location">
    <subcellularLocation>
        <location evidence="9">Cytoplasm</location>
    </subcellularLocation>
</comment>
<dbReference type="GO" id="GO:0005524">
    <property type="term" value="F:ATP binding"/>
    <property type="evidence" value="ECO:0007669"/>
    <property type="project" value="UniProtKB-KW"/>
</dbReference>
<dbReference type="PRINTS" id="PR00471">
    <property type="entry name" value="ACETATEKNASE"/>
</dbReference>
<feature type="binding site" evidence="9">
    <location>
        <position position="387"/>
    </location>
    <ligand>
        <name>Mg(2+)</name>
        <dbReference type="ChEBI" id="CHEBI:18420"/>
    </ligand>
</feature>
<dbReference type="InterPro" id="IPR023865">
    <property type="entry name" value="Aliphatic_acid_kinase_CS"/>
</dbReference>
<dbReference type="PANTHER" id="PTHR21060">
    <property type="entry name" value="ACETATE KINASE"/>
    <property type="match status" value="1"/>
</dbReference>
<feature type="binding site" evidence="9">
    <location>
        <begin position="216"/>
        <end position="220"/>
    </location>
    <ligand>
        <name>ATP</name>
        <dbReference type="ChEBI" id="CHEBI:30616"/>
    </ligand>
</feature>
<keyword evidence="3 9" id="KW-0808">Transferase</keyword>
<evidence type="ECO:0000256" key="1">
    <source>
        <dbReference type="ARBA" id="ARBA00008748"/>
    </source>
</evidence>
<dbReference type="InterPro" id="IPR004372">
    <property type="entry name" value="Ac/propionate_kinase"/>
</dbReference>
<feature type="binding site" evidence="9">
    <location>
        <position position="101"/>
    </location>
    <ligand>
        <name>substrate</name>
    </ligand>
</feature>
<name>A0A9E9LEL2_9BURK</name>
<comment type="catalytic activity">
    <reaction evidence="9">
        <text>acetate + ATP = acetyl phosphate + ADP</text>
        <dbReference type="Rhea" id="RHEA:11352"/>
        <dbReference type="ChEBI" id="CHEBI:22191"/>
        <dbReference type="ChEBI" id="CHEBI:30089"/>
        <dbReference type="ChEBI" id="CHEBI:30616"/>
        <dbReference type="ChEBI" id="CHEBI:456216"/>
        <dbReference type="EC" id="2.7.2.1"/>
    </reaction>
</comment>
<feature type="site" description="Transition state stabilizer" evidence="9">
    <location>
        <position position="189"/>
    </location>
</feature>
<feature type="active site" description="Proton donor/acceptor" evidence="9">
    <location>
        <position position="158"/>
    </location>
</feature>
<keyword evidence="8 9" id="KW-0460">Magnesium</keyword>
<dbReference type="Pfam" id="PF00871">
    <property type="entry name" value="Acetate_kinase"/>
    <property type="match status" value="1"/>
</dbReference>
<evidence type="ECO:0000256" key="2">
    <source>
        <dbReference type="ARBA" id="ARBA00022490"/>
    </source>
</evidence>
<feature type="binding site" evidence="9">
    <location>
        <position position="24"/>
    </location>
    <ligand>
        <name>ATP</name>
        <dbReference type="ChEBI" id="CHEBI:30616"/>
    </ligand>
</feature>
<comment type="cofactor">
    <cofactor evidence="9">
        <name>Mg(2+)</name>
        <dbReference type="ChEBI" id="CHEBI:18420"/>
    </cofactor>
    <cofactor evidence="9">
        <name>Mn(2+)</name>
        <dbReference type="ChEBI" id="CHEBI:29035"/>
    </cofactor>
    <text evidence="9">Mg(2+). Can also accept Mn(2+).</text>
</comment>
<dbReference type="EC" id="2.7.2.1" evidence="9"/>
<keyword evidence="2 9" id="KW-0963">Cytoplasm</keyword>
<feature type="region of interest" description="Disordered" evidence="11">
    <location>
        <begin position="402"/>
        <end position="431"/>
    </location>
</feature>
<dbReference type="GO" id="GO:0005829">
    <property type="term" value="C:cytosol"/>
    <property type="evidence" value="ECO:0007669"/>
    <property type="project" value="TreeGrafter"/>
</dbReference>
<proteinExistence type="inferred from homology"/>
<evidence type="ECO:0000313" key="12">
    <source>
        <dbReference type="EMBL" id="WAV91751.1"/>
    </source>
</evidence>
<dbReference type="Proteomes" id="UP001164819">
    <property type="component" value="Chromosome"/>
</dbReference>
<dbReference type="GO" id="GO:0008776">
    <property type="term" value="F:acetate kinase activity"/>
    <property type="evidence" value="ECO:0007669"/>
    <property type="project" value="UniProtKB-UniRule"/>
</dbReference>
<dbReference type="PIRSF" id="PIRSF000722">
    <property type="entry name" value="Acetate_prop_kin"/>
    <property type="match status" value="1"/>
</dbReference>
<dbReference type="GO" id="GO:0006085">
    <property type="term" value="P:acetyl-CoA biosynthetic process"/>
    <property type="evidence" value="ECO:0007669"/>
    <property type="project" value="UniProtKB-UniRule"/>
</dbReference>
<dbReference type="GO" id="GO:0000287">
    <property type="term" value="F:magnesium ion binding"/>
    <property type="evidence" value="ECO:0007669"/>
    <property type="project" value="UniProtKB-UniRule"/>
</dbReference>
<evidence type="ECO:0000256" key="9">
    <source>
        <dbReference type="HAMAP-Rule" id="MF_00020"/>
    </source>
</evidence>
<dbReference type="Gene3D" id="3.30.420.40">
    <property type="match status" value="2"/>
</dbReference>
<comment type="similarity">
    <text evidence="1 9 10">Belongs to the acetokinase family.</text>
</comment>
<comment type="function">
    <text evidence="9">Catalyzes the formation of acetyl phosphate from acetate and ATP. Can also catalyze the reverse reaction.</text>
</comment>
<keyword evidence="7 9" id="KW-0067">ATP-binding</keyword>
<keyword evidence="4 9" id="KW-0479">Metal-binding</keyword>
<comment type="caution">
    <text evidence="9">Lacks conserved residue(s) required for the propagation of feature annotation.</text>
</comment>
<reference evidence="12" key="1">
    <citation type="journal article" date="2022" name="Front. Microbiol.">
        <title>New perspectives on an old grouping: The genomic and phenotypic variability of Oxalobacter formigenes and the implications for calcium oxalate stone prevention.</title>
        <authorList>
            <person name="Chmiel J.A."/>
            <person name="Carr C."/>
            <person name="Stuivenberg G.A."/>
            <person name="Venema R."/>
            <person name="Chanyi R.M."/>
            <person name="Al K.F."/>
            <person name="Giguere D."/>
            <person name="Say H."/>
            <person name="Akouris P.P."/>
            <person name="Dominguez Romero S.A."/>
            <person name="Kwong A."/>
            <person name="Tai V."/>
            <person name="Koval S.F."/>
            <person name="Razvi H."/>
            <person name="Bjazevic J."/>
            <person name="Burton J.P."/>
        </authorList>
    </citation>
    <scope>NUCLEOTIDE SEQUENCE</scope>
    <source>
        <strain evidence="12">OxK</strain>
    </source>
</reference>
<sequence>MSEMKNTSSQRFFAVINAGSSSLKYSLFAETEDGRLERRTDGGIEGIGSDKPYFIAYDDDKYKMDEYRWEANEPLETLLGFLIGWIENFLAPNHLSAVGHRMLHGGTLYDEPIIVTPEILENLRTLIPLAPLHQPRILKVIDTLADRYPGLCQIVCFDTSFHKTNPYISRLYGLPQSLTDKGLLHYGFHGLSFEYVSMELKHIDRHAAMGRTVIAHLGSGASMCAMVGGKSIASTMGFSALDGLVMGTRCGQLDPGVILYLLQYENMNAKELETLLYQKSGLLGVSGISNDVRDLMASDAPSAKTALDLFVYRVVRETGSLAAACGGLDSFVFTAGIGERSPEIRAAICEQLDWLGLELDERANRLGELKISTATSPVSIWILPTYEELMIARHGARLSAQCETHKHGTGNLQDQPAASSSSGQRGLTVNP</sequence>
<feature type="site" description="Transition state stabilizer" evidence="9">
    <location>
        <position position="249"/>
    </location>
</feature>
<dbReference type="InterPro" id="IPR043129">
    <property type="entry name" value="ATPase_NBD"/>
</dbReference>
<dbReference type="HAMAP" id="MF_00020">
    <property type="entry name" value="Acetate_kinase"/>
    <property type="match status" value="1"/>
</dbReference>
<keyword evidence="5 9" id="KW-0547">Nucleotide-binding</keyword>
<dbReference type="GO" id="GO:0006083">
    <property type="term" value="P:acetate metabolic process"/>
    <property type="evidence" value="ECO:0007669"/>
    <property type="project" value="TreeGrafter"/>
</dbReference>
<accession>A0A9E9LEL2</accession>
<feature type="compositionally biased region" description="Polar residues" evidence="11">
    <location>
        <begin position="410"/>
        <end position="431"/>
    </location>
</feature>
<dbReference type="PANTHER" id="PTHR21060:SF21">
    <property type="entry name" value="ACETATE KINASE"/>
    <property type="match status" value="1"/>
</dbReference>
<dbReference type="NCBIfam" id="TIGR00016">
    <property type="entry name" value="ackA"/>
    <property type="match status" value="1"/>
</dbReference>